<feature type="compositionally biased region" description="Polar residues" evidence="1">
    <location>
        <begin position="22"/>
        <end position="32"/>
    </location>
</feature>
<name>A0A0S4M2N3_9BURK</name>
<dbReference type="Proteomes" id="UP000198651">
    <property type="component" value="Chromosome I"/>
</dbReference>
<protein>
    <submittedName>
        <fullName evidence="3">Putative membrane protein</fullName>
    </submittedName>
</protein>
<proteinExistence type="predicted"/>
<accession>A0A0S4M2N3</accession>
<feature type="region of interest" description="Disordered" evidence="1">
    <location>
        <begin position="9"/>
        <end position="32"/>
    </location>
</feature>
<keyword evidence="2" id="KW-0472">Membrane</keyword>
<dbReference type="RefSeq" id="WP_092490582.1">
    <property type="nucleotide sequence ID" value="NZ_LN906597.1"/>
</dbReference>
<dbReference type="EMBL" id="LN906597">
    <property type="protein sequence ID" value="CUT18035.1"/>
    <property type="molecule type" value="Genomic_DNA"/>
</dbReference>
<feature type="transmembrane region" description="Helical" evidence="2">
    <location>
        <begin position="61"/>
        <end position="82"/>
    </location>
</feature>
<feature type="region of interest" description="Disordered" evidence="1">
    <location>
        <begin position="92"/>
        <end position="112"/>
    </location>
</feature>
<keyword evidence="2" id="KW-1133">Transmembrane helix</keyword>
<evidence type="ECO:0000256" key="2">
    <source>
        <dbReference type="SAM" id="Phobius"/>
    </source>
</evidence>
<dbReference type="STRING" id="1561003.Ark11_1227"/>
<keyword evidence="4" id="KW-1185">Reference proteome</keyword>
<gene>
    <name evidence="3" type="ORF">Ark11_1227</name>
</gene>
<dbReference type="AlphaFoldDB" id="A0A0S4M2N3"/>
<sequence length="182" mass="20654">MFKCLTSALPIPNPNPSDEDNTTPSSSVDNSDDTLQSIVMEYIYSITAVGEEHSTQEYSKILYLLAIVFLAIPVILIMHYVLCDCKKSRRRESPPLSLTVTGRTKGKKKQRRRDALSLHLGVMGQHTKREKNQLKGEESSSLNIGVMRHNKGKKIQRRVKHHLLNNAEKRCLTTIPEENEID</sequence>
<organism evidence="3 4">
    <name type="scientific">Candidatus Ichthyocystis hellenicum</name>
    <dbReference type="NCBI Taxonomy" id="1561003"/>
    <lineage>
        <taxon>Bacteria</taxon>
        <taxon>Pseudomonadati</taxon>
        <taxon>Pseudomonadota</taxon>
        <taxon>Betaproteobacteria</taxon>
        <taxon>Burkholderiales</taxon>
        <taxon>Candidatus Ichthyocystis</taxon>
    </lineage>
</organism>
<evidence type="ECO:0000256" key="1">
    <source>
        <dbReference type="SAM" id="MobiDB-lite"/>
    </source>
</evidence>
<keyword evidence="2" id="KW-0812">Transmembrane</keyword>
<reference evidence="4" key="1">
    <citation type="submission" date="2015-11" db="EMBL/GenBank/DDBJ databases">
        <authorList>
            <person name="Seth-Smith H.M.B."/>
        </authorList>
    </citation>
    <scope>NUCLEOTIDE SEQUENCE [LARGE SCALE GENOMIC DNA]</scope>
    <source>
        <strain evidence="4">2013Ark11</strain>
    </source>
</reference>
<evidence type="ECO:0000313" key="4">
    <source>
        <dbReference type="Proteomes" id="UP000198651"/>
    </source>
</evidence>
<evidence type="ECO:0000313" key="3">
    <source>
        <dbReference type="EMBL" id="CUT18035.1"/>
    </source>
</evidence>